<feature type="region of interest" description="Disordered" evidence="1">
    <location>
        <begin position="1"/>
        <end position="34"/>
    </location>
</feature>
<dbReference type="RefSeq" id="XP_001468489.2">
    <property type="nucleotide sequence ID" value="XM_001468452.2"/>
</dbReference>
<evidence type="ECO:0000313" key="3">
    <source>
        <dbReference type="Proteomes" id="UP000008153"/>
    </source>
</evidence>
<feature type="region of interest" description="Disordered" evidence="1">
    <location>
        <begin position="84"/>
        <end position="108"/>
    </location>
</feature>
<dbReference type="eggNOG" id="ENOG502SDRH">
    <property type="taxonomic scope" value="Eukaryota"/>
</dbReference>
<dbReference type="KEGG" id="lif:LINJ_34_1180"/>
<name>A4I9S0_LEIIN</name>
<reference evidence="2 3" key="2">
    <citation type="journal article" date="2011" name="Genome Res.">
        <title>Chromosome and gene copy number variation allow major structural change between species and strains of Leishmania.</title>
        <authorList>
            <person name="Rogers M.B."/>
            <person name="Hilley J.D."/>
            <person name="Dickens N.J."/>
            <person name="Wilkes J."/>
            <person name="Bates P.A."/>
            <person name="Depledge D.P."/>
            <person name="Harris D."/>
            <person name="Her Y."/>
            <person name="Herzyk P."/>
            <person name="Imamura H."/>
            <person name="Otto T.D."/>
            <person name="Sanders M."/>
            <person name="Seeger K."/>
            <person name="Dujardin J.C."/>
            <person name="Berriman M."/>
            <person name="Smith D.F."/>
            <person name="Hertz-Fowler C."/>
            <person name="Mottram J.C."/>
        </authorList>
    </citation>
    <scope>NUCLEOTIDE SEQUENCE [LARGE SCALE GENOMIC DNA]</scope>
    <source>
        <strain evidence="2 3">JPCM5</strain>
    </source>
</reference>
<accession>A4I9S0</accession>
<dbReference type="VEuPathDB" id="TriTrypDB:LINF_340017700"/>
<feature type="compositionally biased region" description="Low complexity" evidence="1">
    <location>
        <begin position="89"/>
        <end position="108"/>
    </location>
</feature>
<evidence type="ECO:0000256" key="1">
    <source>
        <dbReference type="SAM" id="MobiDB-lite"/>
    </source>
</evidence>
<dbReference type="AlphaFoldDB" id="A4I9S0"/>
<reference evidence="2 3" key="1">
    <citation type="journal article" date="2007" name="Nat. Genet.">
        <title>Comparative genomic analysis of three Leishmania species that cause diverse human disease.</title>
        <authorList>
            <person name="Peacock C.S."/>
            <person name="Seeger K."/>
            <person name="Harris D."/>
            <person name="Murphy L."/>
            <person name="Ruiz J.C."/>
            <person name="Quail M.A."/>
            <person name="Peters N."/>
            <person name="Adlem E."/>
            <person name="Tivey A."/>
            <person name="Aslett M."/>
            <person name="Kerhornou A."/>
            <person name="Ivens A."/>
            <person name="Fraser A."/>
            <person name="Rajandream M.A."/>
            <person name="Carver T."/>
            <person name="Norbertczak H."/>
            <person name="Chillingworth T."/>
            <person name="Hance Z."/>
            <person name="Jagels K."/>
            <person name="Moule S."/>
            <person name="Ormond D."/>
            <person name="Rutter S."/>
            <person name="Squares R."/>
            <person name="Whitehead S."/>
            <person name="Rabbinowitsch E."/>
            <person name="Arrowsmith C."/>
            <person name="White B."/>
            <person name="Thurston S."/>
            <person name="Bringaud F."/>
            <person name="Baldauf S.L."/>
            <person name="Faulconbridge A."/>
            <person name="Jeffares D."/>
            <person name="Depledge D.P."/>
            <person name="Oyola S.O."/>
            <person name="Hilley J.D."/>
            <person name="Brito L.O."/>
            <person name="Tosi L.R."/>
            <person name="Barrell B."/>
            <person name="Cruz A.K."/>
            <person name="Mottram J.C."/>
            <person name="Smith D.F."/>
            <person name="Berriman M."/>
        </authorList>
    </citation>
    <scope>NUCLEOTIDE SEQUENCE [LARGE SCALE GENOMIC DNA]</scope>
    <source>
        <strain evidence="2 3">JPCM5</strain>
    </source>
</reference>
<organism evidence="2 3">
    <name type="scientific">Leishmania infantum</name>
    <dbReference type="NCBI Taxonomy" id="5671"/>
    <lineage>
        <taxon>Eukaryota</taxon>
        <taxon>Discoba</taxon>
        <taxon>Euglenozoa</taxon>
        <taxon>Kinetoplastea</taxon>
        <taxon>Metakinetoplastina</taxon>
        <taxon>Trypanosomatida</taxon>
        <taxon>Trypanosomatidae</taxon>
        <taxon>Leishmaniinae</taxon>
        <taxon>Leishmania</taxon>
    </lineage>
</organism>
<sequence>MHSTPPPETDVNGLASARKRPRSPAVADSLGLPLRGLPPHTPPVLLTNADAALSDATAAGWSTVQQRFAAAQWRRGCFYLSLQAPSEPPASSRPRRSAPTGAPGEEEATAIGAAEAKAAVAARYIQPHPWKVLRSIHGGSALRTVFLPRVKGALVPPAAFLPAFLAPPAMVQLETWNTYWEAYSTCCADELEGLSKQLEAPPSTAGYRRVLLTVSAPAFPSLSTPPTIATSSATTASSAHNHLPVLKGGPPLSVFPSWGKDSKVAEPQMHSSLFSLSSPSVLPSRPLPHSHEASVSSCSHSYSYTSHSRSSGDAVSAVKAAHADDCIAALSFLPCVLDDLLYHYAHRFGAVEHLETRESSASAGAPSTATARVIVSVQFTTAEAAGVFLRWADGVSVADIIASYRRDTQASVTLSEGHLSPARSENVVGTLASDGATGLAMEETTKPQGELDCGDAAWWDALEEASRRQRLCLIAKPAPHDPRRITAKLLLGPNVMVSTPLVKSLFTGLFDTTCMEYRAELRAFCIEFANKKECRLALHALQCSLWRVFGVSLIFT</sequence>
<dbReference type="EMBL" id="FR796466">
    <property type="protein sequence ID" value="CAM71573.2"/>
    <property type="molecule type" value="Genomic_DNA"/>
</dbReference>
<evidence type="ECO:0000313" key="2">
    <source>
        <dbReference type="EMBL" id="CAM71573.2"/>
    </source>
</evidence>
<protein>
    <submittedName>
        <fullName evidence="2">Uncharacterized protein</fullName>
    </submittedName>
</protein>
<keyword evidence="3" id="KW-1185">Reference proteome</keyword>
<dbReference type="GeneID" id="5072565"/>
<dbReference type="Proteomes" id="UP000008153">
    <property type="component" value="Chromosome 34"/>
</dbReference>
<proteinExistence type="predicted"/>
<gene>
    <name evidence="2" type="ORF">LINJ_34_1180</name>
</gene>
<dbReference type="InParanoid" id="A4I9S0"/>